<evidence type="ECO:0000256" key="6">
    <source>
        <dbReference type="ARBA" id="ARBA00022989"/>
    </source>
</evidence>
<dbReference type="GO" id="GO:0034626">
    <property type="term" value="P:fatty acid elongation, polyunsaturated fatty acid"/>
    <property type="evidence" value="ECO:0007669"/>
    <property type="project" value="TreeGrafter"/>
</dbReference>
<evidence type="ECO:0000256" key="2">
    <source>
        <dbReference type="ARBA" id="ARBA00022516"/>
    </source>
</evidence>
<accession>A0A2A4J036</accession>
<comment type="catalytic activity">
    <reaction evidence="10">
        <text>a very-long-chain acyl-CoA + malonyl-CoA + H(+) = a very-long-chain 3-oxoacyl-CoA + CO2 + CoA</text>
        <dbReference type="Rhea" id="RHEA:32727"/>
        <dbReference type="ChEBI" id="CHEBI:15378"/>
        <dbReference type="ChEBI" id="CHEBI:16526"/>
        <dbReference type="ChEBI" id="CHEBI:57287"/>
        <dbReference type="ChEBI" id="CHEBI:57384"/>
        <dbReference type="ChEBI" id="CHEBI:90725"/>
        <dbReference type="ChEBI" id="CHEBI:90736"/>
        <dbReference type="EC" id="2.3.1.199"/>
    </reaction>
</comment>
<keyword evidence="5 10" id="KW-0276">Fatty acid metabolism</keyword>
<comment type="subcellular location">
    <subcellularLocation>
        <location evidence="1">Membrane</location>
        <topology evidence="1">Multi-pass membrane protein</topology>
    </subcellularLocation>
</comment>
<keyword evidence="8 10" id="KW-0472">Membrane</keyword>
<comment type="similarity">
    <text evidence="10">Belongs to the ELO family.</text>
</comment>
<dbReference type="GO" id="GO:0034625">
    <property type="term" value="P:fatty acid elongation, monounsaturated fatty acid"/>
    <property type="evidence" value="ECO:0007669"/>
    <property type="project" value="TreeGrafter"/>
</dbReference>
<sequence length="134" mass="15810">MYFYYMVAAMGPKYQKYIWWKKYLTAFQMVQFVLIFSHQLQVLFRPSCQYPRVFVYWIAMHGFLFLFLFSDFYKARYSKADRKARTNGLCMTVMDDSSSPLTGKNGYKQEVESQVPSSYASSGADAFVRRRPVS</sequence>
<comment type="caution">
    <text evidence="12">The sequence shown here is derived from an EMBL/GenBank/DDBJ whole genome shotgun (WGS) entry which is preliminary data.</text>
</comment>
<evidence type="ECO:0000256" key="5">
    <source>
        <dbReference type="ARBA" id="ARBA00022832"/>
    </source>
</evidence>
<evidence type="ECO:0000313" key="12">
    <source>
        <dbReference type="EMBL" id="PCG65435.1"/>
    </source>
</evidence>
<keyword evidence="4 10" id="KW-0812">Transmembrane</keyword>
<keyword evidence="2 10" id="KW-0444">Lipid biosynthesis</keyword>
<evidence type="ECO:0000256" key="8">
    <source>
        <dbReference type="ARBA" id="ARBA00023136"/>
    </source>
</evidence>
<protein>
    <recommendedName>
        <fullName evidence="10">Elongation of very long chain fatty acids protein</fullName>
        <ecNumber evidence="10">2.3.1.199</ecNumber>
    </recommendedName>
    <alternativeName>
        <fullName evidence="10">Very-long-chain 3-oxoacyl-CoA synthase</fullName>
    </alternativeName>
</protein>
<keyword evidence="7 10" id="KW-0443">Lipid metabolism</keyword>
<evidence type="ECO:0000256" key="10">
    <source>
        <dbReference type="RuleBase" id="RU361115"/>
    </source>
</evidence>
<dbReference type="GO" id="GO:0042761">
    <property type="term" value="P:very long-chain fatty acid biosynthetic process"/>
    <property type="evidence" value="ECO:0007669"/>
    <property type="project" value="TreeGrafter"/>
</dbReference>
<dbReference type="PANTHER" id="PTHR11157">
    <property type="entry name" value="FATTY ACID ACYL TRANSFERASE-RELATED"/>
    <property type="match status" value="1"/>
</dbReference>
<organism evidence="12">
    <name type="scientific">Heliothis virescens</name>
    <name type="common">Tobacco budworm moth</name>
    <dbReference type="NCBI Taxonomy" id="7102"/>
    <lineage>
        <taxon>Eukaryota</taxon>
        <taxon>Metazoa</taxon>
        <taxon>Ecdysozoa</taxon>
        <taxon>Arthropoda</taxon>
        <taxon>Hexapoda</taxon>
        <taxon>Insecta</taxon>
        <taxon>Pterygota</taxon>
        <taxon>Neoptera</taxon>
        <taxon>Endopterygota</taxon>
        <taxon>Lepidoptera</taxon>
        <taxon>Glossata</taxon>
        <taxon>Ditrysia</taxon>
        <taxon>Noctuoidea</taxon>
        <taxon>Noctuidae</taxon>
        <taxon>Heliothinae</taxon>
        <taxon>Heliothis</taxon>
    </lineage>
</organism>
<evidence type="ECO:0000256" key="11">
    <source>
        <dbReference type="SAM" id="MobiDB-lite"/>
    </source>
</evidence>
<keyword evidence="3 10" id="KW-0808">Transferase</keyword>
<dbReference type="Pfam" id="PF01151">
    <property type="entry name" value="ELO"/>
    <property type="match status" value="1"/>
</dbReference>
<dbReference type="EC" id="2.3.1.199" evidence="10"/>
<dbReference type="GO" id="GO:0019367">
    <property type="term" value="P:fatty acid elongation, saturated fatty acid"/>
    <property type="evidence" value="ECO:0007669"/>
    <property type="project" value="TreeGrafter"/>
</dbReference>
<gene>
    <name evidence="12" type="ORF">B5V51_9214</name>
</gene>
<evidence type="ECO:0000256" key="3">
    <source>
        <dbReference type="ARBA" id="ARBA00022679"/>
    </source>
</evidence>
<keyword evidence="6 10" id="KW-1133">Transmembrane helix</keyword>
<reference evidence="12" key="1">
    <citation type="submission" date="2017-09" db="EMBL/GenBank/DDBJ databases">
        <title>Contemporary evolution of a Lepidopteran species, Heliothis virescens, in response to modern agricultural practices.</title>
        <authorList>
            <person name="Fritz M.L."/>
            <person name="Deyonke A.M."/>
            <person name="Papanicolaou A."/>
            <person name="Micinski S."/>
            <person name="Westbrook J."/>
            <person name="Gould F."/>
        </authorList>
    </citation>
    <scope>NUCLEOTIDE SEQUENCE [LARGE SCALE GENOMIC DNA]</scope>
    <source>
        <strain evidence="12">HvINT-</strain>
        <tissue evidence="12">Whole body</tissue>
    </source>
</reference>
<dbReference type="STRING" id="7102.A0A2A4J036"/>
<dbReference type="GO" id="GO:0005789">
    <property type="term" value="C:endoplasmic reticulum membrane"/>
    <property type="evidence" value="ECO:0007669"/>
    <property type="project" value="TreeGrafter"/>
</dbReference>
<dbReference type="EMBL" id="NWSH01004142">
    <property type="protein sequence ID" value="PCG65435.1"/>
    <property type="molecule type" value="Genomic_DNA"/>
</dbReference>
<comment type="caution">
    <text evidence="10">Lacks conserved residue(s) required for the propagation of feature annotation.</text>
</comment>
<feature type="region of interest" description="Disordered" evidence="11">
    <location>
        <begin position="96"/>
        <end position="134"/>
    </location>
</feature>
<feature type="compositionally biased region" description="Polar residues" evidence="11">
    <location>
        <begin position="112"/>
        <end position="121"/>
    </location>
</feature>
<evidence type="ECO:0000256" key="4">
    <source>
        <dbReference type="ARBA" id="ARBA00022692"/>
    </source>
</evidence>
<evidence type="ECO:0000256" key="1">
    <source>
        <dbReference type="ARBA" id="ARBA00004141"/>
    </source>
</evidence>
<keyword evidence="9 10" id="KW-0275">Fatty acid biosynthesis</keyword>
<evidence type="ECO:0000256" key="7">
    <source>
        <dbReference type="ARBA" id="ARBA00023098"/>
    </source>
</evidence>
<dbReference type="InterPro" id="IPR002076">
    <property type="entry name" value="ELO_fam"/>
</dbReference>
<proteinExistence type="inferred from homology"/>
<dbReference type="PANTHER" id="PTHR11157:SF162">
    <property type="entry name" value="ELONGATION OF VERY LONG CHAIN FATTY ACIDS PROTEIN"/>
    <property type="match status" value="1"/>
</dbReference>
<evidence type="ECO:0000256" key="9">
    <source>
        <dbReference type="ARBA" id="ARBA00023160"/>
    </source>
</evidence>
<name>A0A2A4J036_HELVI</name>
<dbReference type="AlphaFoldDB" id="A0A2A4J036"/>
<dbReference type="GO" id="GO:0009922">
    <property type="term" value="F:fatty acid elongase activity"/>
    <property type="evidence" value="ECO:0007669"/>
    <property type="project" value="UniProtKB-EC"/>
</dbReference>
<feature type="transmembrane region" description="Helical" evidence="10">
    <location>
        <begin position="54"/>
        <end position="73"/>
    </location>
</feature>
<feature type="transmembrane region" description="Helical" evidence="10">
    <location>
        <begin position="23"/>
        <end position="42"/>
    </location>
</feature>
<dbReference type="GO" id="GO:0030148">
    <property type="term" value="P:sphingolipid biosynthetic process"/>
    <property type="evidence" value="ECO:0007669"/>
    <property type="project" value="TreeGrafter"/>
</dbReference>